<evidence type="ECO:0000256" key="1">
    <source>
        <dbReference type="SAM" id="Coils"/>
    </source>
</evidence>
<keyword evidence="4" id="KW-1185">Reference proteome</keyword>
<dbReference type="Proteomes" id="UP000054937">
    <property type="component" value="Unassembled WGS sequence"/>
</dbReference>
<gene>
    <name evidence="3" type="ORF">PPERSA_03600</name>
</gene>
<dbReference type="InParanoid" id="A0A0V0QQR9"/>
<dbReference type="AlphaFoldDB" id="A0A0V0QQR9"/>
<dbReference type="EMBL" id="LDAU01000119">
    <property type="protein sequence ID" value="KRX04360.1"/>
    <property type="molecule type" value="Genomic_DNA"/>
</dbReference>
<feature type="coiled-coil region" evidence="1">
    <location>
        <begin position="5"/>
        <end position="46"/>
    </location>
</feature>
<accession>A0A0V0QQR9</accession>
<evidence type="ECO:0000313" key="4">
    <source>
        <dbReference type="Proteomes" id="UP000054937"/>
    </source>
</evidence>
<protein>
    <submittedName>
        <fullName evidence="3">Uncharacterized protein</fullName>
    </submittedName>
</protein>
<comment type="caution">
    <text evidence="3">The sequence shown here is derived from an EMBL/GenBank/DDBJ whole genome shotgun (WGS) entry which is preliminary data.</text>
</comment>
<evidence type="ECO:0000313" key="3">
    <source>
        <dbReference type="EMBL" id="KRX04360.1"/>
    </source>
</evidence>
<proteinExistence type="predicted"/>
<feature type="compositionally biased region" description="Low complexity" evidence="2">
    <location>
        <begin position="261"/>
        <end position="288"/>
    </location>
</feature>
<reference evidence="3 4" key="1">
    <citation type="journal article" date="2015" name="Sci. Rep.">
        <title>Genome of the facultative scuticociliatosis pathogen Pseudocohnilembus persalinus provides insight into its virulence through horizontal gene transfer.</title>
        <authorList>
            <person name="Xiong J."/>
            <person name="Wang G."/>
            <person name="Cheng J."/>
            <person name="Tian M."/>
            <person name="Pan X."/>
            <person name="Warren A."/>
            <person name="Jiang C."/>
            <person name="Yuan D."/>
            <person name="Miao W."/>
        </authorList>
    </citation>
    <scope>NUCLEOTIDE SEQUENCE [LARGE SCALE GENOMIC DNA]</scope>
    <source>
        <strain evidence="3">36N120E</strain>
    </source>
</reference>
<evidence type="ECO:0000256" key="2">
    <source>
        <dbReference type="SAM" id="MobiDB-lite"/>
    </source>
</evidence>
<name>A0A0V0QQR9_PSEPJ</name>
<feature type="region of interest" description="Disordered" evidence="2">
    <location>
        <begin position="254"/>
        <end position="298"/>
    </location>
</feature>
<organism evidence="3 4">
    <name type="scientific">Pseudocohnilembus persalinus</name>
    <name type="common">Ciliate</name>
    <dbReference type="NCBI Taxonomy" id="266149"/>
    <lineage>
        <taxon>Eukaryota</taxon>
        <taxon>Sar</taxon>
        <taxon>Alveolata</taxon>
        <taxon>Ciliophora</taxon>
        <taxon>Intramacronucleata</taxon>
        <taxon>Oligohymenophorea</taxon>
        <taxon>Scuticociliatia</taxon>
        <taxon>Philasterida</taxon>
        <taxon>Pseudocohnilembidae</taxon>
        <taxon>Pseudocohnilembus</taxon>
    </lineage>
</organism>
<sequence length="381" mass="43959">MEADLEFYKKRFQNSQNENETLKKENQILRQQLNSCKKAIQDIAEQKNSVNKNQSTFLSANTEQELRIVLEFQSQRIKYLEQELINIRTKYERVIFDNPNPENGVRPASSYVSENFHEVLKLRKENLDQKEEWDKVVKNFGREIASLKQKLARQDADVILNKTMIQAEQEAQYESQKIRLSQRWSANQKQSNKNLIQSQNQNQNQNVLNLNQSQSNRSMNNSQNRTINSSKNNLTAFENKFGHLYNQSGNIAQNQSKRSLLEQSQQQNNSINNNNNNNSTNQSLNETSGSIRQSSNKILPSLDDSKIYRNLNLAQKYSSSSQSTTNANSVNQNIGKLGNIQAINSLSGGYTPFQNGEYDRFLKKINKDGNQKQDDKKGNQY</sequence>
<feature type="compositionally biased region" description="Polar residues" evidence="2">
    <location>
        <begin position="289"/>
        <end position="298"/>
    </location>
</feature>
<dbReference type="OrthoDB" id="296534at2759"/>
<keyword evidence="1" id="KW-0175">Coiled coil</keyword>